<comment type="caution">
    <text evidence="1">The sequence shown here is derived from an EMBL/GenBank/DDBJ whole genome shotgun (WGS) entry which is preliminary data.</text>
</comment>
<evidence type="ECO:0000313" key="1">
    <source>
        <dbReference type="EMBL" id="KAJ6981082.1"/>
    </source>
</evidence>
<accession>A0AAD6Q6W1</accession>
<reference evidence="1" key="1">
    <citation type="journal article" date="2023" name="Mol. Ecol. Resour.">
        <title>Chromosome-level genome assembly of a triploid poplar Populus alba 'Berolinensis'.</title>
        <authorList>
            <person name="Chen S."/>
            <person name="Yu Y."/>
            <person name="Wang X."/>
            <person name="Wang S."/>
            <person name="Zhang T."/>
            <person name="Zhou Y."/>
            <person name="He R."/>
            <person name="Meng N."/>
            <person name="Wang Y."/>
            <person name="Liu W."/>
            <person name="Liu Z."/>
            <person name="Liu J."/>
            <person name="Guo Q."/>
            <person name="Huang H."/>
            <person name="Sederoff R.R."/>
            <person name="Wang G."/>
            <person name="Qu G."/>
            <person name="Chen S."/>
        </authorList>
    </citation>
    <scope>NUCLEOTIDE SEQUENCE</scope>
    <source>
        <strain evidence="1">SC-2020</strain>
    </source>
</reference>
<dbReference type="EMBL" id="JAQIZT010000010">
    <property type="protein sequence ID" value="KAJ6981082.1"/>
    <property type="molecule type" value="Genomic_DNA"/>
</dbReference>
<dbReference type="Proteomes" id="UP001164929">
    <property type="component" value="Chromosome 10"/>
</dbReference>
<protein>
    <submittedName>
        <fullName evidence="1">Uncharacterized protein</fullName>
    </submittedName>
</protein>
<organism evidence="1 2">
    <name type="scientific">Populus alba x Populus x berolinensis</name>
    <dbReference type="NCBI Taxonomy" id="444605"/>
    <lineage>
        <taxon>Eukaryota</taxon>
        <taxon>Viridiplantae</taxon>
        <taxon>Streptophyta</taxon>
        <taxon>Embryophyta</taxon>
        <taxon>Tracheophyta</taxon>
        <taxon>Spermatophyta</taxon>
        <taxon>Magnoliopsida</taxon>
        <taxon>eudicotyledons</taxon>
        <taxon>Gunneridae</taxon>
        <taxon>Pentapetalae</taxon>
        <taxon>rosids</taxon>
        <taxon>fabids</taxon>
        <taxon>Malpighiales</taxon>
        <taxon>Salicaceae</taxon>
        <taxon>Saliceae</taxon>
        <taxon>Populus</taxon>
    </lineage>
</organism>
<name>A0AAD6Q6W1_9ROSI</name>
<sequence>MAIMSGKEKELSGGQFVGRLSCGGAILLMTKRGNN</sequence>
<evidence type="ECO:0000313" key="2">
    <source>
        <dbReference type="Proteomes" id="UP001164929"/>
    </source>
</evidence>
<gene>
    <name evidence="1" type="ORF">NC653_024463</name>
</gene>
<proteinExistence type="predicted"/>
<keyword evidence="2" id="KW-1185">Reference proteome</keyword>
<dbReference type="AlphaFoldDB" id="A0AAD6Q6W1"/>